<evidence type="ECO:0000256" key="2">
    <source>
        <dbReference type="SAM" id="Phobius"/>
    </source>
</evidence>
<proteinExistence type="predicted"/>
<feature type="compositionally biased region" description="Low complexity" evidence="1">
    <location>
        <begin position="216"/>
        <end position="226"/>
    </location>
</feature>
<feature type="compositionally biased region" description="Low complexity" evidence="1">
    <location>
        <begin position="244"/>
        <end position="262"/>
    </location>
</feature>
<feature type="compositionally biased region" description="Gly residues" evidence="1">
    <location>
        <begin position="309"/>
        <end position="325"/>
    </location>
</feature>
<feature type="region of interest" description="Disordered" evidence="1">
    <location>
        <begin position="98"/>
        <end position="175"/>
    </location>
</feature>
<evidence type="ECO:0008006" key="5">
    <source>
        <dbReference type="Google" id="ProtNLM"/>
    </source>
</evidence>
<keyword evidence="2" id="KW-0812">Transmembrane</keyword>
<feature type="region of interest" description="Disordered" evidence="1">
    <location>
        <begin position="216"/>
        <end position="351"/>
    </location>
</feature>
<organism evidence="3 4">
    <name type="scientific">Bifidobacterium favimelis</name>
    <dbReference type="NCBI Taxonomy" id="3122979"/>
    <lineage>
        <taxon>Bacteria</taxon>
        <taxon>Bacillati</taxon>
        <taxon>Actinomycetota</taxon>
        <taxon>Actinomycetes</taxon>
        <taxon>Bifidobacteriales</taxon>
        <taxon>Bifidobacteriaceae</taxon>
        <taxon>Bifidobacterium</taxon>
    </lineage>
</organism>
<reference evidence="3 4" key="1">
    <citation type="submission" date="2024-02" db="EMBL/GenBank/DDBJ databases">
        <title>Bifidobacterium honeyensis sp. nov., isolated from the comb honey.</title>
        <authorList>
            <person name="Liu W."/>
            <person name="Li Y."/>
        </authorList>
    </citation>
    <scope>NUCLEOTIDE SEQUENCE [LARGE SCALE GENOMIC DNA]</scope>
    <source>
        <strain evidence="3 4">IMAU50988</strain>
    </source>
</reference>
<keyword evidence="4" id="KW-1185">Reference proteome</keyword>
<dbReference type="EMBL" id="JBANBB010000001">
    <property type="protein sequence ID" value="MEK0306710.1"/>
    <property type="molecule type" value="Genomic_DNA"/>
</dbReference>
<feature type="compositionally biased region" description="Basic and acidic residues" evidence="1">
    <location>
        <begin position="229"/>
        <end position="241"/>
    </location>
</feature>
<feature type="compositionally biased region" description="Polar residues" evidence="1">
    <location>
        <begin position="151"/>
        <end position="171"/>
    </location>
</feature>
<evidence type="ECO:0000313" key="4">
    <source>
        <dbReference type="Proteomes" id="UP001373159"/>
    </source>
</evidence>
<dbReference type="RefSeq" id="WP_340469260.1">
    <property type="nucleotide sequence ID" value="NZ_JBANBB010000001.1"/>
</dbReference>
<keyword evidence="2" id="KW-1133">Transmembrane helix</keyword>
<evidence type="ECO:0000256" key="1">
    <source>
        <dbReference type="SAM" id="MobiDB-lite"/>
    </source>
</evidence>
<protein>
    <recommendedName>
        <fullName evidence="5">ABC transporter permease</fullName>
    </recommendedName>
</protein>
<feature type="transmembrane region" description="Helical" evidence="2">
    <location>
        <begin position="179"/>
        <end position="201"/>
    </location>
</feature>
<dbReference type="Proteomes" id="UP001373159">
    <property type="component" value="Unassembled WGS sequence"/>
</dbReference>
<feature type="transmembrane region" description="Helical" evidence="2">
    <location>
        <begin position="29"/>
        <end position="53"/>
    </location>
</feature>
<feature type="compositionally biased region" description="Low complexity" evidence="1">
    <location>
        <begin position="279"/>
        <end position="308"/>
    </location>
</feature>
<accession>A0ABU8ZNY5</accession>
<keyword evidence="2" id="KW-0472">Membrane</keyword>
<sequence>MRNFFHGLSWAQVAAGALAAVTSFFLSAKIGVAGSAIGVAIGSIVSAVASQIYKNVLDASGQKFQETVIGAPDGDGGDGEGADVQTAGARVVSSAGETTLVLSPSKGEPTGEAADTGGRTKTAEGDGADEAGAPTMKIPGPDRTADRTPRRSASSGQTGRRASTGILSASQARERKRKIVVVSVVSALVAVLLTALVINLITKGEGTDKVVRNIVSPSQSVQTPSQEPGGRESPHEDHDGSEGNGSSSSPAPSPSSSPSQSGKPEQNPAPSGHNGQDASPEPSSSPSQTTPPSSTPSDSPTDTPSSTGGDQGSDWGGQKDNGGGKGSRDASGDQGPGGGQTADGGRAVSGH</sequence>
<gene>
    <name evidence="3" type="ORF">V8P97_04435</name>
</gene>
<name>A0ABU8ZNY5_9BIFI</name>
<comment type="caution">
    <text evidence="3">The sequence shown here is derived from an EMBL/GenBank/DDBJ whole genome shotgun (WGS) entry which is preliminary data.</text>
</comment>
<evidence type="ECO:0000313" key="3">
    <source>
        <dbReference type="EMBL" id="MEK0306710.1"/>
    </source>
</evidence>